<evidence type="ECO:0000313" key="3">
    <source>
        <dbReference type="EMBL" id="MBB5081327.1"/>
    </source>
</evidence>
<reference evidence="3 4" key="1">
    <citation type="submission" date="2020-08" db="EMBL/GenBank/DDBJ databases">
        <title>Genomic Encyclopedia of Type Strains, Phase IV (KMG-IV): sequencing the most valuable type-strain genomes for metagenomic binning, comparative biology and taxonomic classification.</title>
        <authorList>
            <person name="Goeker M."/>
        </authorList>
    </citation>
    <scope>NUCLEOTIDE SEQUENCE [LARGE SCALE GENOMIC DNA]</scope>
    <source>
        <strain evidence="3 4">DSM 45385</strain>
    </source>
</reference>
<keyword evidence="1" id="KW-0175">Coiled coil</keyword>
<protein>
    <recommendedName>
        <fullName evidence="5">Band 7 domain-containing protein</fullName>
    </recommendedName>
</protein>
<proteinExistence type="predicted"/>
<accession>A0A7W8EK43</accession>
<evidence type="ECO:0000313" key="4">
    <source>
        <dbReference type="Proteomes" id="UP000568380"/>
    </source>
</evidence>
<sequence>MTRKYIPAAILALAALTACSVTTETNEQAIDYDYDMFSGTTKKESCVAPGQRSMLDINDYGVVLPADLRTFEFAGSADPKNPNAVVVKEGAETGPITVSAAGNITMLVSGVASFNLTTDCATLDEFWRNIGRKYAADTPDGWRRMLSVVVQQPLDRAMDAAAKAYTWEQLSGDNTVKQNWEKAVADSLPGFIQEQTGKQYFTNFKLTLQMPMAPPSLQDAKTAKEVANQRNEAQKAENTRALTELDQIKALKDVLGIEGAVLWRAVEKGQLQVYVTGDGKVNVTPGKP</sequence>
<keyword evidence="4" id="KW-1185">Reference proteome</keyword>
<feature type="chain" id="PRO_5039500895" description="Band 7 domain-containing protein" evidence="2">
    <location>
        <begin position="24"/>
        <end position="288"/>
    </location>
</feature>
<evidence type="ECO:0000256" key="2">
    <source>
        <dbReference type="SAM" id="SignalP"/>
    </source>
</evidence>
<dbReference type="RefSeq" id="WP_184968592.1">
    <property type="nucleotide sequence ID" value="NZ_JACHIN010000010.1"/>
</dbReference>
<dbReference type="PROSITE" id="PS51257">
    <property type="entry name" value="PROKAR_LIPOPROTEIN"/>
    <property type="match status" value="1"/>
</dbReference>
<gene>
    <name evidence="3" type="ORF">HNR40_006822</name>
</gene>
<keyword evidence="2" id="KW-0732">Signal</keyword>
<evidence type="ECO:0000256" key="1">
    <source>
        <dbReference type="SAM" id="Coils"/>
    </source>
</evidence>
<dbReference type="EMBL" id="JACHIN010000010">
    <property type="protein sequence ID" value="MBB5081327.1"/>
    <property type="molecule type" value="Genomic_DNA"/>
</dbReference>
<evidence type="ECO:0008006" key="5">
    <source>
        <dbReference type="Google" id="ProtNLM"/>
    </source>
</evidence>
<feature type="coiled-coil region" evidence="1">
    <location>
        <begin position="217"/>
        <end position="246"/>
    </location>
</feature>
<name>A0A7W8EK43_9ACTN</name>
<feature type="signal peptide" evidence="2">
    <location>
        <begin position="1"/>
        <end position="23"/>
    </location>
</feature>
<dbReference type="AlphaFoldDB" id="A0A7W8EK43"/>
<organism evidence="3 4">
    <name type="scientific">Nonomuraea endophytica</name>
    <dbReference type="NCBI Taxonomy" id="714136"/>
    <lineage>
        <taxon>Bacteria</taxon>
        <taxon>Bacillati</taxon>
        <taxon>Actinomycetota</taxon>
        <taxon>Actinomycetes</taxon>
        <taxon>Streptosporangiales</taxon>
        <taxon>Streptosporangiaceae</taxon>
        <taxon>Nonomuraea</taxon>
    </lineage>
</organism>
<comment type="caution">
    <text evidence="3">The sequence shown here is derived from an EMBL/GenBank/DDBJ whole genome shotgun (WGS) entry which is preliminary data.</text>
</comment>
<dbReference type="Proteomes" id="UP000568380">
    <property type="component" value="Unassembled WGS sequence"/>
</dbReference>